<dbReference type="PATRIC" id="fig|818.23.peg.3188"/>
<dbReference type="Proteomes" id="UP000440614">
    <property type="component" value="Unassembled WGS sequence"/>
</dbReference>
<dbReference type="EMBL" id="JAQNVG010000005">
    <property type="protein sequence ID" value="MDC2234989.1"/>
    <property type="molecule type" value="Genomic_DNA"/>
</dbReference>
<evidence type="ECO:0000313" key="10">
    <source>
        <dbReference type="Proteomes" id="UP000436858"/>
    </source>
</evidence>
<feature type="chain" id="PRO_5002966256" description="Lipoprotein" evidence="1">
    <location>
        <begin position="26"/>
        <end position="250"/>
    </location>
</feature>
<dbReference type="Proteomes" id="UP000460317">
    <property type="component" value="Unassembled WGS sequence"/>
</dbReference>
<dbReference type="DNASU" id="1074964"/>
<dbReference type="Proteomes" id="UP000284785">
    <property type="component" value="Unassembled WGS sequence"/>
</dbReference>
<reference evidence="2 8" key="1">
    <citation type="submission" date="2015-09" db="EMBL/GenBank/DDBJ databases">
        <authorList>
            <consortium name="Pathogen Informatics"/>
        </authorList>
    </citation>
    <scope>NUCLEOTIDE SEQUENCE [LARGE SCALE GENOMIC DNA]</scope>
    <source>
        <strain evidence="2 8">2789STDY5834945</strain>
    </source>
</reference>
<evidence type="ECO:0000313" key="4">
    <source>
        <dbReference type="EMBL" id="KAB4450343.1"/>
    </source>
</evidence>
<dbReference type="RefSeq" id="WP_008766176.1">
    <property type="nucleotide sequence ID" value="NZ_BAABXH010000002.1"/>
</dbReference>
<dbReference type="EMBL" id="QSJP01000001">
    <property type="protein sequence ID" value="RHD91527.1"/>
    <property type="molecule type" value="Genomic_DNA"/>
</dbReference>
<reference evidence="7 9" key="2">
    <citation type="submission" date="2018-08" db="EMBL/GenBank/DDBJ databases">
        <title>A genome reference for cultivated species of the human gut microbiota.</title>
        <authorList>
            <person name="Zou Y."/>
            <person name="Xue W."/>
            <person name="Luo G."/>
        </authorList>
    </citation>
    <scope>NUCLEOTIDE SEQUENCE [LARGE SCALE GENOMIC DNA]</scope>
    <source>
        <strain evidence="7 9">AM30-26</strain>
    </source>
</reference>
<dbReference type="EMBL" id="WCRY01000002">
    <property type="protein sequence ID" value="KAB4486770.1"/>
    <property type="molecule type" value="Genomic_DNA"/>
</dbReference>
<organism evidence="7 9">
    <name type="scientific">Bacteroides thetaiotaomicron</name>
    <dbReference type="NCBI Taxonomy" id="818"/>
    <lineage>
        <taxon>Bacteria</taxon>
        <taxon>Pseudomonadati</taxon>
        <taxon>Bacteroidota</taxon>
        <taxon>Bacteroidia</taxon>
        <taxon>Bacteroidales</taxon>
        <taxon>Bacteroidaceae</taxon>
        <taxon>Bacteroides</taxon>
    </lineage>
</organism>
<evidence type="ECO:0008006" key="13">
    <source>
        <dbReference type="Google" id="ProtNLM"/>
    </source>
</evidence>
<evidence type="ECO:0000313" key="3">
    <source>
        <dbReference type="EMBL" id="KAB4315052.1"/>
    </source>
</evidence>
<dbReference type="Proteomes" id="UP000436858">
    <property type="component" value="Unassembled WGS sequence"/>
</dbReference>
<evidence type="ECO:0000313" key="5">
    <source>
        <dbReference type="EMBL" id="KAB4486770.1"/>
    </source>
</evidence>
<name>A0A0P0FN78_BACT4</name>
<evidence type="ECO:0000313" key="6">
    <source>
        <dbReference type="EMBL" id="MDC2234989.1"/>
    </source>
</evidence>
<evidence type="ECO:0000313" key="11">
    <source>
        <dbReference type="Proteomes" id="UP000440614"/>
    </source>
</evidence>
<dbReference type="EMBL" id="WCSB01000016">
    <property type="protein sequence ID" value="KAB4450343.1"/>
    <property type="molecule type" value="Genomic_DNA"/>
</dbReference>
<evidence type="ECO:0000256" key="1">
    <source>
        <dbReference type="SAM" id="SignalP"/>
    </source>
</evidence>
<feature type="signal peptide" evidence="1">
    <location>
        <begin position="1"/>
        <end position="25"/>
    </location>
</feature>
<dbReference type="Proteomes" id="UP000095541">
    <property type="component" value="Unassembled WGS sequence"/>
</dbReference>
<dbReference type="AlphaFoldDB" id="A0A0P0FN78"/>
<accession>C6IED1</accession>
<dbReference type="PROSITE" id="PS51257">
    <property type="entry name" value="PROKAR_LIPOPROTEIN"/>
    <property type="match status" value="1"/>
</dbReference>
<dbReference type="Proteomes" id="UP001217776">
    <property type="component" value="Unassembled WGS sequence"/>
</dbReference>
<evidence type="ECO:0000313" key="12">
    <source>
        <dbReference type="Proteomes" id="UP000460317"/>
    </source>
</evidence>
<reference evidence="10 11" key="3">
    <citation type="journal article" date="2019" name="Nat. Med.">
        <title>A library of human gut bacterial isolates paired with longitudinal multiomics data enables mechanistic microbiome research.</title>
        <authorList>
            <person name="Poyet M."/>
            <person name="Groussin M."/>
            <person name="Gibbons S.M."/>
            <person name="Avila-Pacheco J."/>
            <person name="Jiang X."/>
            <person name="Kearney S.M."/>
            <person name="Perrotta A.R."/>
            <person name="Berdy B."/>
            <person name="Zhao S."/>
            <person name="Lieberman T.D."/>
            <person name="Swanson P.K."/>
            <person name="Smith M."/>
            <person name="Roesemann S."/>
            <person name="Alexander J.E."/>
            <person name="Rich S.A."/>
            <person name="Livny J."/>
            <person name="Vlamakis H."/>
            <person name="Clish C."/>
            <person name="Bullock K."/>
            <person name="Deik A."/>
            <person name="Scott J."/>
            <person name="Pierce K.A."/>
            <person name="Xavier R.J."/>
            <person name="Alm E.J."/>
        </authorList>
    </citation>
    <scope>NUCLEOTIDE SEQUENCE [LARGE SCALE GENOMIC DNA]</scope>
    <source>
        <strain evidence="5 10">BIOML-A162</strain>
        <strain evidence="4 12">BIOML-A165</strain>
        <strain evidence="3 11">BIOML-A188</strain>
    </source>
</reference>
<keyword evidence="1" id="KW-0732">Signal</keyword>
<reference evidence="6" key="4">
    <citation type="submission" date="2022-10" db="EMBL/GenBank/DDBJ databases">
        <title>Human gut microbiome strain richness.</title>
        <authorList>
            <person name="Chen-Liaw A."/>
        </authorList>
    </citation>
    <scope>NUCLEOTIDE SEQUENCE</scope>
    <source>
        <strain evidence="6">1001283st1_A3_1001283B150304_161114</strain>
    </source>
</reference>
<dbReference type="EMBL" id="CZBI01000001">
    <property type="protein sequence ID" value="CUP58891.1"/>
    <property type="molecule type" value="Genomic_DNA"/>
</dbReference>
<dbReference type="GeneID" id="60926242"/>
<proteinExistence type="predicted"/>
<dbReference type="EMBL" id="WCSY01000003">
    <property type="protein sequence ID" value="KAB4315052.1"/>
    <property type="molecule type" value="Genomic_DNA"/>
</dbReference>
<gene>
    <name evidence="7" type="ORF">DW780_00525</name>
    <name evidence="2" type="ORF">ERS852557_01110</name>
    <name evidence="5" type="ORF">GAN91_01755</name>
    <name evidence="4" type="ORF">GAN93_16875</name>
    <name evidence="3" type="ORF">GAO51_03765</name>
    <name evidence="6" type="ORF">PO127_04405</name>
</gene>
<evidence type="ECO:0000313" key="8">
    <source>
        <dbReference type="Proteomes" id="UP000095541"/>
    </source>
</evidence>
<evidence type="ECO:0000313" key="7">
    <source>
        <dbReference type="EMBL" id="RHD91527.1"/>
    </source>
</evidence>
<sequence>MKTIKLSILFLVQILLLSCSEQVYVDGTSKQVIKRDKMITQAISQLTPQNKLLVEEINKNVQDTILERLNMNIAGRWNDSSLSLTLMKSTIKFVPVIDSPSRLYLVNDSEKVFRIPEKFACFYGQNDNGETIYFYAIYHAENFMKDTNPKSYYQGYVEVFGKEAADKMVESSIKRTEAERWEIMSFTPQKNETKKFEYAREHSDDGTFFILTRENTYPHICFFKDKKPYYCWGANQDELSMEPLENYLKP</sequence>
<dbReference type="KEGG" id="btho:Btheta7330_03096"/>
<accession>A0A0P0FN78</accession>
<evidence type="ECO:0000313" key="9">
    <source>
        <dbReference type="Proteomes" id="UP000284785"/>
    </source>
</evidence>
<evidence type="ECO:0000313" key="2">
    <source>
        <dbReference type="EMBL" id="CUP58891.1"/>
    </source>
</evidence>
<protein>
    <recommendedName>
        <fullName evidence="13">Lipoprotein</fullName>
    </recommendedName>
</protein>